<sequence length="47" mass="5269">MAHSWHTLTLTHYLTHPSGTPTEILISNGKKPIANQTKPKPKPNRKP</sequence>
<evidence type="ECO:0000313" key="2">
    <source>
        <dbReference type="EMBL" id="GAI60896.1"/>
    </source>
</evidence>
<feature type="region of interest" description="Disordered" evidence="1">
    <location>
        <begin position="13"/>
        <end position="47"/>
    </location>
</feature>
<dbReference type="EMBL" id="BARW01001540">
    <property type="protein sequence ID" value="GAI60896.1"/>
    <property type="molecule type" value="Genomic_DNA"/>
</dbReference>
<name>X1R1C1_9ZZZZ</name>
<evidence type="ECO:0000256" key="1">
    <source>
        <dbReference type="SAM" id="MobiDB-lite"/>
    </source>
</evidence>
<protein>
    <submittedName>
        <fullName evidence="2">Uncharacterized protein</fullName>
    </submittedName>
</protein>
<organism evidence="2">
    <name type="scientific">marine sediment metagenome</name>
    <dbReference type="NCBI Taxonomy" id="412755"/>
    <lineage>
        <taxon>unclassified sequences</taxon>
        <taxon>metagenomes</taxon>
        <taxon>ecological metagenomes</taxon>
    </lineage>
</organism>
<accession>X1R1C1</accession>
<reference evidence="2" key="1">
    <citation type="journal article" date="2014" name="Front. Microbiol.">
        <title>High frequency of phylogenetically diverse reductive dehalogenase-homologous genes in deep subseafloor sedimentary metagenomes.</title>
        <authorList>
            <person name="Kawai M."/>
            <person name="Futagami T."/>
            <person name="Toyoda A."/>
            <person name="Takaki Y."/>
            <person name="Nishi S."/>
            <person name="Hori S."/>
            <person name="Arai W."/>
            <person name="Tsubouchi T."/>
            <person name="Morono Y."/>
            <person name="Uchiyama I."/>
            <person name="Ito T."/>
            <person name="Fujiyama A."/>
            <person name="Inagaki F."/>
            <person name="Takami H."/>
        </authorList>
    </citation>
    <scope>NUCLEOTIDE SEQUENCE</scope>
    <source>
        <strain evidence="2">Expedition CK06-06</strain>
    </source>
</reference>
<gene>
    <name evidence="2" type="ORF">S12H4_04846</name>
</gene>
<comment type="caution">
    <text evidence="2">The sequence shown here is derived from an EMBL/GenBank/DDBJ whole genome shotgun (WGS) entry which is preliminary data.</text>
</comment>
<proteinExistence type="predicted"/>
<dbReference type="AlphaFoldDB" id="X1R1C1"/>
<feature type="non-terminal residue" evidence="2">
    <location>
        <position position="47"/>
    </location>
</feature>